<proteinExistence type="predicted"/>
<accession>A0A5M6CKR0</accession>
<dbReference type="AlphaFoldDB" id="A0A5M6CKR0"/>
<name>A0A5M6CKR0_9FLAO</name>
<gene>
    <name evidence="1" type="ORF">F0460_07445</name>
</gene>
<comment type="caution">
    <text evidence="1">The sequence shown here is derived from an EMBL/GenBank/DDBJ whole genome shotgun (WGS) entry which is preliminary data.</text>
</comment>
<organism evidence="1 2">
    <name type="scientific">Paenimyroides baculatum</name>
    <dbReference type="NCBI Taxonomy" id="2608000"/>
    <lineage>
        <taxon>Bacteria</taxon>
        <taxon>Pseudomonadati</taxon>
        <taxon>Bacteroidota</taxon>
        <taxon>Flavobacteriia</taxon>
        <taxon>Flavobacteriales</taxon>
        <taxon>Flavobacteriaceae</taxon>
        <taxon>Paenimyroides</taxon>
    </lineage>
</organism>
<evidence type="ECO:0000313" key="2">
    <source>
        <dbReference type="Proteomes" id="UP000325141"/>
    </source>
</evidence>
<dbReference type="Proteomes" id="UP000325141">
    <property type="component" value="Unassembled WGS sequence"/>
</dbReference>
<evidence type="ECO:0000313" key="1">
    <source>
        <dbReference type="EMBL" id="KAA5535607.1"/>
    </source>
</evidence>
<evidence type="ECO:0008006" key="3">
    <source>
        <dbReference type="Google" id="ProtNLM"/>
    </source>
</evidence>
<sequence length="270" mass="31298">MYETRITIFIDILGFRNIIKQTESNQTLQQKIFEVLNSMTTENLQNEMFAELNLKGDGDEERKKLKESQASFSKTLLSKSSIITTHFSDSIVLSINLEIDMYAMSLFEYIGRLIYRLWKDFHILIRGGVAVEGLIHENNGVLFGPAMVKAYDIETNLANFPRIIFDDLSHNIVKNSPFYPAMKHLFKDFSGSNKIEIKKGLEINLATVFSHLLNSHFSFHPLKKQEILETIENSKIQLAKLIEENTANERVRSKYQYLKDELENVKYPTY</sequence>
<protein>
    <recommendedName>
        <fullName evidence="3">Guanylate cyclase domain-containing protein</fullName>
    </recommendedName>
</protein>
<dbReference type="EMBL" id="VWSG01000004">
    <property type="protein sequence ID" value="KAA5535607.1"/>
    <property type="molecule type" value="Genomic_DNA"/>
</dbReference>
<keyword evidence="2" id="KW-1185">Reference proteome</keyword>
<dbReference type="RefSeq" id="WP_150011802.1">
    <property type="nucleotide sequence ID" value="NZ_VWSG01000004.1"/>
</dbReference>
<reference evidence="1 2" key="1">
    <citation type="submission" date="2019-09" db="EMBL/GenBank/DDBJ databases">
        <title>Genome sequence and assembly of Flavobacterium sp.</title>
        <authorList>
            <person name="Chhetri G."/>
        </authorList>
    </citation>
    <scope>NUCLEOTIDE SEQUENCE [LARGE SCALE GENOMIC DNA]</scope>
    <source>
        <strain evidence="1 2">SNL9</strain>
    </source>
</reference>